<proteinExistence type="predicted"/>
<reference evidence="1 2" key="1">
    <citation type="submission" date="2018-11" db="EMBL/GenBank/DDBJ databases">
        <title>Whole genome sequencing of an environmental sample.</title>
        <authorList>
            <person name="Sarangi A.N."/>
            <person name="Singh D."/>
            <person name="Tripathy S."/>
        </authorList>
    </citation>
    <scope>NUCLEOTIDE SEQUENCE [LARGE SCALE GENOMIC DNA]</scope>
    <source>
        <strain evidence="1 2">Lakshadweep</strain>
    </source>
</reference>
<dbReference type="PROSITE" id="PS51257">
    <property type="entry name" value="PROKAR_LIPOPROTEIN"/>
    <property type="match status" value="1"/>
</dbReference>
<dbReference type="Pfam" id="PF11322">
    <property type="entry name" value="DUF3124"/>
    <property type="match status" value="1"/>
</dbReference>
<evidence type="ECO:0000313" key="2">
    <source>
        <dbReference type="Proteomes" id="UP000292459"/>
    </source>
</evidence>
<protein>
    <submittedName>
        <fullName evidence="1">DUF3124 domain-containing protein</fullName>
    </submittedName>
</protein>
<name>A0A4Q7EAC1_9CYAN</name>
<keyword evidence="2" id="KW-1185">Reference proteome</keyword>
<dbReference type="InterPro" id="IPR021471">
    <property type="entry name" value="DUF3124"/>
</dbReference>
<organism evidence="1 2">
    <name type="scientific">Leptolyngbya iicbica LK</name>
    <dbReference type="NCBI Taxonomy" id="2294035"/>
    <lineage>
        <taxon>Bacteria</taxon>
        <taxon>Bacillati</taxon>
        <taxon>Cyanobacteriota</taxon>
        <taxon>Cyanophyceae</taxon>
        <taxon>Leptolyngbyales</taxon>
        <taxon>Leptolyngbyaceae</taxon>
        <taxon>Leptolyngbya group</taxon>
        <taxon>Leptolyngbya</taxon>
        <taxon>Leptolyngbya iicbica</taxon>
    </lineage>
</organism>
<evidence type="ECO:0000313" key="1">
    <source>
        <dbReference type="EMBL" id="RZM79419.1"/>
    </source>
</evidence>
<dbReference type="EMBL" id="QVFV01000002">
    <property type="protein sequence ID" value="RZM79419.1"/>
    <property type="molecule type" value="Genomic_DNA"/>
</dbReference>
<dbReference type="Proteomes" id="UP000292459">
    <property type="component" value="Unassembled WGS sequence"/>
</dbReference>
<comment type="caution">
    <text evidence="1">The sequence shown here is derived from an EMBL/GenBank/DDBJ whole genome shotgun (WGS) entry which is preliminary data.</text>
</comment>
<sequence length="185" mass="19957">MKQGLAILRSVSRGLGLASVLGLGILMSTACESSVPASLPPAPELQPVVLDDTVEIAVGQTLYVPVYSYIFMVNEERTINLTTTLSIRNTSRTEPMILTAVDYHDSQGTLVRNYLENPVELGPLMATEFVIRQEDVTGGIGAAFLVDWVAHAEISEPVIEAVMINTQGNQGLSFVSIGRVIETRP</sequence>
<dbReference type="OrthoDB" id="283474at2"/>
<gene>
    <name evidence="1" type="ORF">DYY88_11800</name>
</gene>
<accession>A0A4Q7EAC1</accession>
<dbReference type="RefSeq" id="WP_052288504.1">
    <property type="nucleotide sequence ID" value="NZ_QVFV01000002.1"/>
</dbReference>
<dbReference type="AlphaFoldDB" id="A0A4Q7EAC1"/>